<proteinExistence type="predicted"/>
<name>X0WWM1_9ZZZZ</name>
<feature type="region of interest" description="Disordered" evidence="1">
    <location>
        <begin position="1"/>
        <end position="33"/>
    </location>
</feature>
<dbReference type="Gene3D" id="3.30.1380.10">
    <property type="match status" value="1"/>
</dbReference>
<protein>
    <recommendedName>
        <fullName evidence="2">Peptidase M15A C-terminal domain-containing protein</fullName>
    </recommendedName>
</protein>
<comment type="caution">
    <text evidence="3">The sequence shown here is derived from an EMBL/GenBank/DDBJ whole genome shotgun (WGS) entry which is preliminary data.</text>
</comment>
<feature type="domain" description="Peptidase M15A C-terminal" evidence="2">
    <location>
        <begin position="2"/>
        <end position="69"/>
    </location>
</feature>
<dbReference type="InterPro" id="IPR009045">
    <property type="entry name" value="Zn_M74/Hedgehog-like"/>
</dbReference>
<accession>X0WWM1</accession>
<dbReference type="AlphaFoldDB" id="X0WWM1"/>
<sequence length="77" mass="8700">HINSAYRSPSHNERIGGVKSSQHTKGTAADLTSRNHTPKELFNIIDAMILCGEIEEGGLSEYKSFVHYDRRGTRARW</sequence>
<reference evidence="3" key="1">
    <citation type="journal article" date="2014" name="Front. Microbiol.">
        <title>High frequency of phylogenetically diverse reductive dehalogenase-homologous genes in deep subseafloor sedimentary metagenomes.</title>
        <authorList>
            <person name="Kawai M."/>
            <person name="Futagami T."/>
            <person name="Toyoda A."/>
            <person name="Takaki Y."/>
            <person name="Nishi S."/>
            <person name="Hori S."/>
            <person name="Arai W."/>
            <person name="Tsubouchi T."/>
            <person name="Morono Y."/>
            <person name="Uchiyama I."/>
            <person name="Ito T."/>
            <person name="Fujiyama A."/>
            <person name="Inagaki F."/>
            <person name="Takami H."/>
        </authorList>
    </citation>
    <scope>NUCLEOTIDE SEQUENCE</scope>
    <source>
        <strain evidence="3">Expedition CK06-06</strain>
    </source>
</reference>
<evidence type="ECO:0000259" key="2">
    <source>
        <dbReference type="Pfam" id="PF08291"/>
    </source>
</evidence>
<feature type="compositionally biased region" description="Polar residues" evidence="1">
    <location>
        <begin position="19"/>
        <end position="33"/>
    </location>
</feature>
<evidence type="ECO:0000256" key="1">
    <source>
        <dbReference type="SAM" id="MobiDB-lite"/>
    </source>
</evidence>
<dbReference type="InterPro" id="IPR013230">
    <property type="entry name" value="Peptidase_M15A_C"/>
</dbReference>
<feature type="non-terminal residue" evidence="3">
    <location>
        <position position="1"/>
    </location>
</feature>
<dbReference type="SUPFAM" id="SSF55166">
    <property type="entry name" value="Hedgehog/DD-peptidase"/>
    <property type="match status" value="1"/>
</dbReference>
<dbReference type="Pfam" id="PF08291">
    <property type="entry name" value="Peptidase_M15_3"/>
    <property type="match status" value="1"/>
</dbReference>
<gene>
    <name evidence="3" type="ORF">S01H1_52119</name>
</gene>
<organism evidence="3">
    <name type="scientific">marine sediment metagenome</name>
    <dbReference type="NCBI Taxonomy" id="412755"/>
    <lineage>
        <taxon>unclassified sequences</taxon>
        <taxon>metagenomes</taxon>
        <taxon>ecological metagenomes</taxon>
    </lineage>
</organism>
<evidence type="ECO:0000313" key="3">
    <source>
        <dbReference type="EMBL" id="GAG27592.1"/>
    </source>
</evidence>
<dbReference type="EMBL" id="BARS01033673">
    <property type="protein sequence ID" value="GAG27592.1"/>
    <property type="molecule type" value="Genomic_DNA"/>
</dbReference>